<dbReference type="Proteomes" id="UP001291653">
    <property type="component" value="Unassembled WGS sequence"/>
</dbReference>
<reference evidence="3 4" key="1">
    <citation type="submission" date="2022-10" db="EMBL/GenBank/DDBJ databases">
        <title>Draft genome sequence of Streptomyces sp. YSPA8.</title>
        <authorList>
            <person name="Moriuchi R."/>
            <person name="Dohra H."/>
            <person name="Yamamura H."/>
            <person name="Kodani S."/>
        </authorList>
    </citation>
    <scope>NUCLEOTIDE SEQUENCE [LARGE SCALE GENOMIC DNA]</scope>
    <source>
        <strain evidence="3 4">YSPA8</strain>
    </source>
</reference>
<evidence type="ECO:0000259" key="1">
    <source>
        <dbReference type="Pfam" id="PF00501"/>
    </source>
</evidence>
<dbReference type="InterPro" id="IPR042099">
    <property type="entry name" value="ANL_N_sf"/>
</dbReference>
<dbReference type="SUPFAM" id="SSF56801">
    <property type="entry name" value="Acetyl-CoA synthetase-like"/>
    <property type="match status" value="1"/>
</dbReference>
<dbReference type="RefSeq" id="WP_323451883.1">
    <property type="nucleotide sequence ID" value="NZ_BSBI01000035.1"/>
</dbReference>
<dbReference type="PANTHER" id="PTHR45527">
    <property type="entry name" value="NONRIBOSOMAL PEPTIDE SYNTHETASE"/>
    <property type="match status" value="1"/>
</dbReference>
<dbReference type="Gene3D" id="3.40.50.12780">
    <property type="entry name" value="N-terminal domain of ligase-like"/>
    <property type="match status" value="1"/>
</dbReference>
<name>A0ABQ5PBJ1_9ACTN</name>
<dbReference type="Pfam" id="PF00501">
    <property type="entry name" value="AMP-binding"/>
    <property type="match status" value="1"/>
</dbReference>
<accession>A0ABQ5PBJ1</accession>
<dbReference type="EMBL" id="BSBI01000035">
    <property type="protein sequence ID" value="GLF99959.1"/>
    <property type="molecule type" value="Genomic_DNA"/>
</dbReference>
<evidence type="ECO:0000313" key="4">
    <source>
        <dbReference type="Proteomes" id="UP001291653"/>
    </source>
</evidence>
<sequence length="277" mass="28812">MTHATLPPAVVASLPVGSLGVGFVLDVGGEVLPGELVERWAVDGRVMFNSYGPSETTVNAAVWRCRAGVGEGVPIGRPIVNTRVFVLDEWLRPVPVGVTGELFVAGLGLARGYLGRAGLTGERFVACPFGGSGERMYRTGDRVRWTAGGELVFAGRADDQVKIRGFRIEPGEVESVLAAHAGVARAAVIAREDMPGDLRLVAYVVPDTDTSADANADTSADADGGVAGLAEAVRGFVADRLPSYMVPSAVVVLDTLPLTANGKLDRKALPAPTYASG</sequence>
<dbReference type="Pfam" id="PF13193">
    <property type="entry name" value="AMP-binding_C"/>
    <property type="match status" value="1"/>
</dbReference>
<dbReference type="InterPro" id="IPR045851">
    <property type="entry name" value="AMP-bd_C_sf"/>
</dbReference>
<gene>
    <name evidence="3" type="ORF">SYYSPA8_36700</name>
</gene>
<evidence type="ECO:0000259" key="2">
    <source>
        <dbReference type="Pfam" id="PF13193"/>
    </source>
</evidence>
<organism evidence="3 4">
    <name type="scientific">Streptomyces yaizuensis</name>
    <dbReference type="NCBI Taxonomy" id="2989713"/>
    <lineage>
        <taxon>Bacteria</taxon>
        <taxon>Bacillati</taxon>
        <taxon>Actinomycetota</taxon>
        <taxon>Actinomycetes</taxon>
        <taxon>Kitasatosporales</taxon>
        <taxon>Streptomycetaceae</taxon>
        <taxon>Streptomyces</taxon>
    </lineage>
</organism>
<evidence type="ECO:0000313" key="3">
    <source>
        <dbReference type="EMBL" id="GLF99959.1"/>
    </source>
</evidence>
<keyword evidence="4" id="KW-1185">Reference proteome</keyword>
<dbReference type="InterPro" id="IPR000873">
    <property type="entry name" value="AMP-dep_synth/lig_dom"/>
</dbReference>
<proteinExistence type="predicted"/>
<feature type="non-terminal residue" evidence="3">
    <location>
        <position position="277"/>
    </location>
</feature>
<dbReference type="InterPro" id="IPR025110">
    <property type="entry name" value="AMP-bd_C"/>
</dbReference>
<protein>
    <submittedName>
        <fullName evidence="3">Uncharacterized protein</fullName>
    </submittedName>
</protein>
<feature type="domain" description="AMP-dependent synthetase/ligase" evidence="1">
    <location>
        <begin position="27"/>
        <end position="114"/>
    </location>
</feature>
<dbReference type="PANTHER" id="PTHR45527:SF1">
    <property type="entry name" value="FATTY ACID SYNTHASE"/>
    <property type="match status" value="1"/>
</dbReference>
<comment type="caution">
    <text evidence="3">The sequence shown here is derived from an EMBL/GenBank/DDBJ whole genome shotgun (WGS) entry which is preliminary data.</text>
</comment>
<dbReference type="Gene3D" id="3.30.300.30">
    <property type="match status" value="1"/>
</dbReference>
<feature type="domain" description="AMP-binding enzyme C-terminal" evidence="2">
    <location>
        <begin position="172"/>
        <end position="263"/>
    </location>
</feature>